<proteinExistence type="predicted"/>
<accession>A0A1B3XKA5</accession>
<dbReference type="EMBL" id="CP017080">
    <property type="protein sequence ID" value="AOH53650.1"/>
    <property type="molecule type" value="Genomic_DNA"/>
</dbReference>
<reference evidence="1 2" key="1">
    <citation type="submission" date="2016-08" db="EMBL/GenBank/DDBJ databases">
        <title>Complete genome sequence of Bacillus muralis G25-68, a strain with toxicity to nematodes.</title>
        <authorList>
            <person name="Zheng Z."/>
        </authorList>
    </citation>
    <scope>NUCLEOTIDE SEQUENCE [LARGE SCALE GENOMIC DNA]</scope>
    <source>
        <strain evidence="1 2">G25-68</strain>
    </source>
</reference>
<dbReference type="AlphaFoldDB" id="A0A1B3XKA5"/>
<organism evidence="1 2">
    <name type="scientific">Peribacillus muralis</name>
    <dbReference type="NCBI Taxonomy" id="264697"/>
    <lineage>
        <taxon>Bacteria</taxon>
        <taxon>Bacillati</taxon>
        <taxon>Bacillota</taxon>
        <taxon>Bacilli</taxon>
        <taxon>Bacillales</taxon>
        <taxon>Bacillaceae</taxon>
        <taxon>Peribacillus</taxon>
    </lineage>
</organism>
<name>A0A1B3XKA5_9BACI</name>
<evidence type="ECO:0000313" key="2">
    <source>
        <dbReference type="Proteomes" id="UP000077926"/>
    </source>
</evidence>
<gene>
    <name evidence="1" type="ORF">ABE28_004750</name>
</gene>
<dbReference type="Proteomes" id="UP000077926">
    <property type="component" value="Chromosome"/>
</dbReference>
<evidence type="ECO:0000313" key="1">
    <source>
        <dbReference type="EMBL" id="AOH53650.1"/>
    </source>
</evidence>
<sequence length="98" mass="11069">MVETFPSDVNIIFQKWNSSFPFWNTDKSNMLFMKTEDGLKGAILLQLPLGLAAGDLCKTLESYPRSIVLSSIQKAHHLNTILREDISLKANLSLNQFI</sequence>
<dbReference type="KEGG" id="bmur:ABE28_004750"/>
<keyword evidence="2" id="KW-1185">Reference proteome</keyword>
<protein>
    <submittedName>
        <fullName evidence="1">Uncharacterized protein</fullName>
    </submittedName>
</protein>